<dbReference type="SUPFAM" id="SSF109604">
    <property type="entry name" value="HD-domain/PDEase-like"/>
    <property type="match status" value="1"/>
</dbReference>
<comment type="caution">
    <text evidence="2">The sequence shown here is derived from an EMBL/GenBank/DDBJ whole genome shotgun (WGS) entry which is preliminary data.</text>
</comment>
<evidence type="ECO:0000313" key="3">
    <source>
        <dbReference type="Proteomes" id="UP000265926"/>
    </source>
</evidence>
<dbReference type="OrthoDB" id="247014at2"/>
<dbReference type="Proteomes" id="UP000265926">
    <property type="component" value="Unassembled WGS sequence"/>
</dbReference>
<keyword evidence="3" id="KW-1185">Reference proteome</keyword>
<dbReference type="Pfam" id="PF01966">
    <property type="entry name" value="HD"/>
    <property type="match status" value="1"/>
</dbReference>
<dbReference type="CDD" id="cd00077">
    <property type="entry name" value="HDc"/>
    <property type="match status" value="1"/>
</dbReference>
<gene>
    <name evidence="2" type="ORF">D1614_19040</name>
</gene>
<sequence>MGPFCGAKIVKFPNHAEIIMTIMFFYFERLWFAILLLNVDKILNERQRPKGLIVTFARSKVGFMEKGTDLAQVNLQRYFDSFSGLSEEQANNFLIKYEHSLRVAKLCVDIAQSLRLTEEEQEMAFLAGIFHDVGRFRQLLEFNTFNDTQSVDHAEYSLQVITENGFLDECEEGEKRKILLAVQYHNKRELPKESDENELLYARILRDADKLDILQVITDYYINPKAVPNHTLTWEMPKGGVVSEEVAKQVLAGKLVSKSDVANQIDIKIMQLSWVYDVNFKPSFDILMKKRFLEKIYGTMSKSDTVIEIYRKVKVYTENKILA</sequence>
<organism evidence="2 3">
    <name type="scientific">Maribellus luteus</name>
    <dbReference type="NCBI Taxonomy" id="2305463"/>
    <lineage>
        <taxon>Bacteria</taxon>
        <taxon>Pseudomonadati</taxon>
        <taxon>Bacteroidota</taxon>
        <taxon>Bacteroidia</taxon>
        <taxon>Marinilabiliales</taxon>
        <taxon>Prolixibacteraceae</taxon>
        <taxon>Maribellus</taxon>
    </lineage>
</organism>
<dbReference type="InterPro" id="IPR006674">
    <property type="entry name" value="HD_domain"/>
</dbReference>
<proteinExistence type="predicted"/>
<dbReference type="PROSITE" id="PS51831">
    <property type="entry name" value="HD"/>
    <property type="match status" value="1"/>
</dbReference>
<protein>
    <submittedName>
        <fullName evidence="2">HD domain-containing protein</fullName>
    </submittedName>
</protein>
<dbReference type="EMBL" id="QWGR01000015">
    <property type="protein sequence ID" value="RIJ46304.1"/>
    <property type="molecule type" value="Genomic_DNA"/>
</dbReference>
<evidence type="ECO:0000259" key="1">
    <source>
        <dbReference type="PROSITE" id="PS51831"/>
    </source>
</evidence>
<reference evidence="2 3" key="1">
    <citation type="submission" date="2018-08" db="EMBL/GenBank/DDBJ databases">
        <title>Pallidiluteibacterium maritimus gen. nov., sp. nov., isolated from coastal sediment.</title>
        <authorList>
            <person name="Zhou L.Y."/>
        </authorList>
    </citation>
    <scope>NUCLEOTIDE SEQUENCE [LARGE SCALE GENOMIC DNA]</scope>
    <source>
        <strain evidence="2 3">XSD2</strain>
    </source>
</reference>
<evidence type="ECO:0000313" key="2">
    <source>
        <dbReference type="EMBL" id="RIJ46304.1"/>
    </source>
</evidence>
<accession>A0A399SU85</accession>
<feature type="domain" description="HD" evidence="1">
    <location>
        <begin position="96"/>
        <end position="214"/>
    </location>
</feature>
<dbReference type="InterPro" id="IPR003607">
    <property type="entry name" value="HD/PDEase_dom"/>
</dbReference>
<dbReference type="AlphaFoldDB" id="A0A399SU85"/>
<dbReference type="Gene3D" id="1.10.3210.10">
    <property type="entry name" value="Hypothetical protein af1432"/>
    <property type="match status" value="1"/>
</dbReference>
<name>A0A399SU85_9BACT</name>
<dbReference type="SMART" id="SM00471">
    <property type="entry name" value="HDc"/>
    <property type="match status" value="1"/>
</dbReference>